<dbReference type="InterPro" id="IPR031734">
    <property type="entry name" value="MBF2"/>
</dbReference>
<dbReference type="GeneID" id="111361941"/>
<evidence type="ECO:0000313" key="2">
    <source>
        <dbReference type="Proteomes" id="UP000301870"/>
    </source>
</evidence>
<accession>A0A9J7J0E9</accession>
<reference evidence="3" key="1">
    <citation type="submission" date="2025-08" db="UniProtKB">
        <authorList>
            <consortium name="RefSeq"/>
        </authorList>
    </citation>
    <scope>IDENTIFICATION</scope>
    <source>
        <strain evidence="3">Ishihara</strain>
        <tissue evidence="3">Whole body</tissue>
    </source>
</reference>
<sequence>MKILAVLLMLVAIAAGVNSNLEQEANVLNYNEQDSNKMVESDLMASRQIVWGVDGPDDRLISSTIHSADAFNFLINDQEVTYRGHETTNITRIVVLKRVGDITQVDLVDGGLYHNFVTIRFTCQRSYSMYNIIDIFATINCHNN</sequence>
<dbReference type="OrthoDB" id="6818903at2759"/>
<gene>
    <name evidence="3" type="primary">LOC111361941</name>
</gene>
<dbReference type="Proteomes" id="UP000301870">
    <property type="component" value="Unplaced"/>
</dbReference>
<dbReference type="AlphaFoldDB" id="A0A9J7J0E9"/>
<feature type="chain" id="PRO_5039901079" evidence="1">
    <location>
        <begin position="20"/>
        <end position="144"/>
    </location>
</feature>
<keyword evidence="2" id="KW-1185">Reference proteome</keyword>
<evidence type="ECO:0000256" key="1">
    <source>
        <dbReference type="SAM" id="SignalP"/>
    </source>
</evidence>
<keyword evidence="1" id="KW-0732">Signal</keyword>
<dbReference type="RefSeq" id="XP_022834169.1">
    <property type="nucleotide sequence ID" value="XM_022978401.1"/>
</dbReference>
<dbReference type="KEGG" id="sliu:111361941"/>
<protein>
    <submittedName>
        <fullName evidence="3">Uncharacterized protein LOC111361941</fullName>
    </submittedName>
</protein>
<dbReference type="Pfam" id="PF15868">
    <property type="entry name" value="MBF2"/>
    <property type="match status" value="1"/>
</dbReference>
<name>A0A9J7J0E9_SPOLT</name>
<evidence type="ECO:0000313" key="3">
    <source>
        <dbReference type="RefSeq" id="XP_022834169.1"/>
    </source>
</evidence>
<organism evidence="2 3">
    <name type="scientific">Spodoptera litura</name>
    <name type="common">Asian cotton leafworm</name>
    <dbReference type="NCBI Taxonomy" id="69820"/>
    <lineage>
        <taxon>Eukaryota</taxon>
        <taxon>Metazoa</taxon>
        <taxon>Ecdysozoa</taxon>
        <taxon>Arthropoda</taxon>
        <taxon>Hexapoda</taxon>
        <taxon>Insecta</taxon>
        <taxon>Pterygota</taxon>
        <taxon>Neoptera</taxon>
        <taxon>Endopterygota</taxon>
        <taxon>Lepidoptera</taxon>
        <taxon>Glossata</taxon>
        <taxon>Ditrysia</taxon>
        <taxon>Noctuoidea</taxon>
        <taxon>Noctuidae</taxon>
        <taxon>Amphipyrinae</taxon>
        <taxon>Spodoptera</taxon>
    </lineage>
</organism>
<proteinExistence type="predicted"/>
<feature type="signal peptide" evidence="1">
    <location>
        <begin position="1"/>
        <end position="19"/>
    </location>
</feature>